<dbReference type="Pfam" id="PF00149">
    <property type="entry name" value="Metallophos"/>
    <property type="match status" value="1"/>
</dbReference>
<dbReference type="PIRSF" id="PIRSF000887">
    <property type="entry name" value="Pesterase_MJ0037"/>
    <property type="match status" value="1"/>
</dbReference>
<feature type="domain" description="Calcineurin-like phosphoesterase" evidence="2">
    <location>
        <begin position="30"/>
        <end position="122"/>
    </location>
</feature>
<reference evidence="3 4" key="1">
    <citation type="submission" date="2017-08" db="EMBL/GenBank/DDBJ databases">
        <title>WGS of Clinical strains of the CDC Group NO-1 linked to zoonotic infections in humans.</title>
        <authorList>
            <person name="Bernier A.-M."/>
            <person name="Bernard K."/>
        </authorList>
    </citation>
    <scope>NUCLEOTIDE SEQUENCE [LARGE SCALE GENOMIC DNA]</scope>
    <source>
        <strain evidence="3 4">NML120219</strain>
    </source>
</reference>
<proteinExistence type="predicted"/>
<keyword evidence="3" id="KW-0378">Hydrolase</keyword>
<dbReference type="EMBL" id="NSJE01000006">
    <property type="protein sequence ID" value="PAT43178.1"/>
    <property type="molecule type" value="Genomic_DNA"/>
</dbReference>
<gene>
    <name evidence="3" type="ORF">CK621_04895</name>
</gene>
<keyword evidence="3" id="KW-0067">ATP-binding</keyword>
<sequence>MNDSHRLALQDTEVFLRADKTLWWPQAQSLFVADVHLGKAAAFRASGLAVPEGTTQDNLQRLSQAIAGTRAQRVVVLGDFLHARQAQHPLLWQALADWRQRHRQLDVALVRGNHDRHAGDPPAALGFTLHEEPWPLGSLSACHHPDVRPETHPETRPETCPAPQPGATSGTAPGATVLAGHVHPVVQLGGAGRDGLRLPCFVHQPGCLVLPAFGAFTGGQPVAPAMGVDCYAVGAGRVWRLPPAGRTP</sequence>
<evidence type="ECO:0000259" key="2">
    <source>
        <dbReference type="Pfam" id="PF00149"/>
    </source>
</evidence>
<dbReference type="Proteomes" id="UP000218439">
    <property type="component" value="Unassembled WGS sequence"/>
</dbReference>
<dbReference type="GO" id="GO:0016787">
    <property type="term" value="F:hydrolase activity"/>
    <property type="evidence" value="ECO:0007669"/>
    <property type="project" value="InterPro"/>
</dbReference>
<feature type="compositionally biased region" description="Basic and acidic residues" evidence="1">
    <location>
        <begin position="146"/>
        <end position="157"/>
    </location>
</feature>
<accession>A0A2A2AZL3</accession>
<dbReference type="Gene3D" id="3.60.21.10">
    <property type="match status" value="1"/>
</dbReference>
<feature type="region of interest" description="Disordered" evidence="1">
    <location>
        <begin position="146"/>
        <end position="170"/>
    </location>
</feature>
<keyword evidence="3" id="KW-0547">Nucleotide-binding</keyword>
<evidence type="ECO:0000313" key="3">
    <source>
        <dbReference type="EMBL" id="PAT43178.1"/>
    </source>
</evidence>
<dbReference type="NCBIfam" id="TIGR04123">
    <property type="entry name" value="P_estr_lig_assc"/>
    <property type="match status" value="1"/>
</dbReference>
<organism evidence="3 4">
    <name type="scientific">Vandammella animalimorsus</name>
    <dbReference type="NCBI Taxonomy" id="2029117"/>
    <lineage>
        <taxon>Bacteria</taxon>
        <taxon>Pseudomonadati</taxon>
        <taxon>Pseudomonadota</taxon>
        <taxon>Betaproteobacteria</taxon>
        <taxon>Burkholderiales</taxon>
        <taxon>Comamonadaceae</taxon>
        <taxon>Vandammella</taxon>
    </lineage>
</organism>
<dbReference type="InterPro" id="IPR029052">
    <property type="entry name" value="Metallo-depent_PP-like"/>
</dbReference>
<comment type="caution">
    <text evidence="3">The sequence shown here is derived from an EMBL/GenBank/DDBJ whole genome shotgun (WGS) entry which is preliminary data.</text>
</comment>
<dbReference type="InterPro" id="IPR004843">
    <property type="entry name" value="Calcineurin-like_PHP"/>
</dbReference>
<dbReference type="InterPro" id="IPR024173">
    <property type="entry name" value="Pesterase_MJ0037-like"/>
</dbReference>
<protein>
    <submittedName>
        <fullName evidence="3">DEAD/DEAH box helicase</fullName>
    </submittedName>
</protein>
<keyword evidence="3" id="KW-0347">Helicase</keyword>
<dbReference type="InterPro" id="IPR026336">
    <property type="entry name" value="PdeM-like"/>
</dbReference>
<name>A0A2A2AZL3_9BURK</name>
<dbReference type="PANTHER" id="PTHR39323">
    <property type="entry name" value="BLR1149 PROTEIN"/>
    <property type="match status" value="1"/>
</dbReference>
<evidence type="ECO:0000313" key="4">
    <source>
        <dbReference type="Proteomes" id="UP000218439"/>
    </source>
</evidence>
<dbReference type="SUPFAM" id="SSF56300">
    <property type="entry name" value="Metallo-dependent phosphatases"/>
    <property type="match status" value="1"/>
</dbReference>
<dbReference type="GO" id="GO:0004386">
    <property type="term" value="F:helicase activity"/>
    <property type="evidence" value="ECO:0007669"/>
    <property type="project" value="UniProtKB-KW"/>
</dbReference>
<dbReference type="RefSeq" id="WP_095551532.1">
    <property type="nucleotide sequence ID" value="NZ_NSJE01000006.1"/>
</dbReference>
<evidence type="ECO:0000256" key="1">
    <source>
        <dbReference type="SAM" id="MobiDB-lite"/>
    </source>
</evidence>
<dbReference type="AlphaFoldDB" id="A0A2A2AZL3"/>
<dbReference type="PANTHER" id="PTHR39323:SF1">
    <property type="entry name" value="BLR1149 PROTEIN"/>
    <property type="match status" value="1"/>
</dbReference>